<keyword evidence="3" id="KW-0804">Transcription</keyword>
<evidence type="ECO:0000256" key="3">
    <source>
        <dbReference type="ARBA" id="ARBA00023163"/>
    </source>
</evidence>
<keyword evidence="4" id="KW-0472">Membrane</keyword>
<reference evidence="7" key="1">
    <citation type="journal article" date="2019" name="Int. J. Syst. Evol. Microbiol.">
        <title>The Global Catalogue of Microorganisms (GCM) 10K type strain sequencing project: providing services to taxonomists for standard genome sequencing and annotation.</title>
        <authorList>
            <consortium name="The Broad Institute Genomics Platform"/>
            <consortium name="The Broad Institute Genome Sequencing Center for Infectious Disease"/>
            <person name="Wu L."/>
            <person name="Ma J."/>
        </authorList>
    </citation>
    <scope>NUCLEOTIDE SEQUENCE [LARGE SCALE GENOMIC DNA]</scope>
    <source>
        <strain evidence="7">CECT 8570</strain>
    </source>
</reference>
<dbReference type="RefSeq" id="WP_290261082.1">
    <property type="nucleotide sequence ID" value="NZ_JAUFQG010000004.1"/>
</dbReference>
<dbReference type="EMBL" id="JBHSCX010000020">
    <property type="protein sequence ID" value="MFC4363351.1"/>
    <property type="molecule type" value="Genomic_DNA"/>
</dbReference>
<protein>
    <submittedName>
        <fullName evidence="6">Helix-turn-helix domain-containing protein</fullName>
    </submittedName>
</protein>
<dbReference type="PROSITE" id="PS00041">
    <property type="entry name" value="HTH_ARAC_FAMILY_1"/>
    <property type="match status" value="1"/>
</dbReference>
<evidence type="ECO:0000256" key="1">
    <source>
        <dbReference type="ARBA" id="ARBA00023015"/>
    </source>
</evidence>
<keyword evidence="4" id="KW-1133">Transmembrane helix</keyword>
<feature type="transmembrane region" description="Helical" evidence="4">
    <location>
        <begin position="96"/>
        <end position="113"/>
    </location>
</feature>
<dbReference type="Gene3D" id="1.10.10.60">
    <property type="entry name" value="Homeodomain-like"/>
    <property type="match status" value="1"/>
</dbReference>
<feature type="domain" description="HTH araC/xylS-type" evidence="5">
    <location>
        <begin position="240"/>
        <end position="348"/>
    </location>
</feature>
<gene>
    <name evidence="6" type="ORF">ACFOX3_13630</name>
</gene>
<feature type="transmembrane region" description="Helical" evidence="4">
    <location>
        <begin position="151"/>
        <end position="170"/>
    </location>
</feature>
<evidence type="ECO:0000259" key="5">
    <source>
        <dbReference type="PROSITE" id="PS01124"/>
    </source>
</evidence>
<sequence length="354" mass="39732">MTAFISHYSLAPVNMLQLIAAFTLLFATALLWHKPRFRGFSLLLVLEAILMLFNFSEETGMWRQHYLITPVFSLCTGPAFYLFIQHLVFNQPWQVRALWHFAPAFLALPFTAYTQSVLALGSISLLAYGIAAYLLLVRYHRGVQGMESDTGAVQLSWLIKIMLAFALLGINDIVRLNSQPFVDYAARNMWYLLHLTGVFATFVAAIFLALRQPALFDQLGYFEACVQSPTLDENDCALEKQLFEQIDQVVKQQALFKTPRLSLQNVSDSTGLLVRDVSSAINKGSGHSFSDYINGLRVDYVKTTLNQTPDRRGNLLTLALASGFNSKTAFNNAFKQHSGLTPSQYLQRLSKPPA</sequence>
<dbReference type="PANTHER" id="PTHR43280:SF29">
    <property type="entry name" value="ARAC-FAMILY TRANSCRIPTIONAL REGULATOR"/>
    <property type="match status" value="1"/>
</dbReference>
<dbReference type="Pfam" id="PF12833">
    <property type="entry name" value="HTH_18"/>
    <property type="match status" value="1"/>
</dbReference>
<keyword evidence="7" id="KW-1185">Reference proteome</keyword>
<keyword evidence="2" id="KW-0238">DNA-binding</keyword>
<dbReference type="InterPro" id="IPR018062">
    <property type="entry name" value="HTH_AraC-typ_CS"/>
</dbReference>
<comment type="caution">
    <text evidence="6">The sequence shown here is derived from an EMBL/GenBank/DDBJ whole genome shotgun (WGS) entry which is preliminary data.</text>
</comment>
<feature type="transmembrane region" description="Helical" evidence="4">
    <location>
        <begin position="119"/>
        <end position="139"/>
    </location>
</feature>
<name>A0ABV8V618_9GAMM</name>
<feature type="transmembrane region" description="Helical" evidence="4">
    <location>
        <begin position="67"/>
        <end position="84"/>
    </location>
</feature>
<evidence type="ECO:0000256" key="4">
    <source>
        <dbReference type="SAM" id="Phobius"/>
    </source>
</evidence>
<organism evidence="6 7">
    <name type="scientific">Simiduia curdlanivorans</name>
    <dbReference type="NCBI Taxonomy" id="1492769"/>
    <lineage>
        <taxon>Bacteria</taxon>
        <taxon>Pseudomonadati</taxon>
        <taxon>Pseudomonadota</taxon>
        <taxon>Gammaproteobacteria</taxon>
        <taxon>Cellvibrionales</taxon>
        <taxon>Cellvibrionaceae</taxon>
        <taxon>Simiduia</taxon>
    </lineage>
</organism>
<evidence type="ECO:0000313" key="6">
    <source>
        <dbReference type="EMBL" id="MFC4363351.1"/>
    </source>
</evidence>
<dbReference type="InterPro" id="IPR018060">
    <property type="entry name" value="HTH_AraC"/>
</dbReference>
<dbReference type="SMART" id="SM00342">
    <property type="entry name" value="HTH_ARAC"/>
    <property type="match status" value="1"/>
</dbReference>
<feature type="transmembrane region" description="Helical" evidence="4">
    <location>
        <begin position="39"/>
        <end position="55"/>
    </location>
</feature>
<dbReference type="SUPFAM" id="SSF46689">
    <property type="entry name" value="Homeodomain-like"/>
    <property type="match status" value="1"/>
</dbReference>
<keyword evidence="1" id="KW-0805">Transcription regulation</keyword>
<feature type="transmembrane region" description="Helical" evidence="4">
    <location>
        <begin position="15"/>
        <end position="32"/>
    </location>
</feature>
<proteinExistence type="predicted"/>
<feature type="transmembrane region" description="Helical" evidence="4">
    <location>
        <begin position="190"/>
        <end position="210"/>
    </location>
</feature>
<dbReference type="InterPro" id="IPR009057">
    <property type="entry name" value="Homeodomain-like_sf"/>
</dbReference>
<dbReference type="Proteomes" id="UP001595840">
    <property type="component" value="Unassembled WGS sequence"/>
</dbReference>
<keyword evidence="4" id="KW-0812">Transmembrane</keyword>
<evidence type="ECO:0000313" key="7">
    <source>
        <dbReference type="Proteomes" id="UP001595840"/>
    </source>
</evidence>
<dbReference type="PROSITE" id="PS01124">
    <property type="entry name" value="HTH_ARAC_FAMILY_2"/>
    <property type="match status" value="1"/>
</dbReference>
<accession>A0ABV8V618</accession>
<evidence type="ECO:0000256" key="2">
    <source>
        <dbReference type="ARBA" id="ARBA00023125"/>
    </source>
</evidence>
<dbReference type="PANTHER" id="PTHR43280">
    <property type="entry name" value="ARAC-FAMILY TRANSCRIPTIONAL REGULATOR"/>
    <property type="match status" value="1"/>
</dbReference>